<evidence type="ECO:0000313" key="1">
    <source>
        <dbReference type="EMBL" id="SHE52236.1"/>
    </source>
</evidence>
<evidence type="ECO:0008006" key="3">
    <source>
        <dbReference type="Google" id="ProtNLM"/>
    </source>
</evidence>
<protein>
    <recommendedName>
        <fullName evidence="3">Type IV pilus biogenesis</fullName>
    </recommendedName>
</protein>
<dbReference type="STRING" id="366533.SAMN05444339_101611"/>
<dbReference type="Gene3D" id="2.30.30.830">
    <property type="match status" value="1"/>
</dbReference>
<dbReference type="AlphaFoldDB" id="A0A1M4U6F6"/>
<name>A0A1M4U6F6_LOKAT</name>
<sequence>MTAKTVGQMAQSTTKLQLDAITVIGLFTGPQGDTALIRTGKGEIHKIAAGDRVAGLTILAITDRQVQLRDHRGRTYELTLPDAA</sequence>
<evidence type="ECO:0000313" key="2">
    <source>
        <dbReference type="Proteomes" id="UP000183987"/>
    </source>
</evidence>
<dbReference type="Proteomes" id="UP000183987">
    <property type="component" value="Unassembled WGS sequence"/>
</dbReference>
<organism evidence="1 2">
    <name type="scientific">Loktanella atrilutea</name>
    <dbReference type="NCBI Taxonomy" id="366533"/>
    <lineage>
        <taxon>Bacteria</taxon>
        <taxon>Pseudomonadati</taxon>
        <taxon>Pseudomonadota</taxon>
        <taxon>Alphaproteobacteria</taxon>
        <taxon>Rhodobacterales</taxon>
        <taxon>Roseobacteraceae</taxon>
        <taxon>Loktanella</taxon>
    </lineage>
</organism>
<gene>
    <name evidence="1" type="ORF">SAMN05444339_101611</name>
</gene>
<reference evidence="2" key="1">
    <citation type="submission" date="2016-11" db="EMBL/GenBank/DDBJ databases">
        <authorList>
            <person name="Varghese N."/>
            <person name="Submissions S."/>
        </authorList>
    </citation>
    <scope>NUCLEOTIDE SEQUENCE [LARGE SCALE GENOMIC DNA]</scope>
    <source>
        <strain evidence="2">DSM 29326</strain>
    </source>
</reference>
<keyword evidence="2" id="KW-1185">Reference proteome</keyword>
<accession>A0A1M4U6F6</accession>
<dbReference type="EMBL" id="FQUE01000001">
    <property type="protein sequence ID" value="SHE52236.1"/>
    <property type="molecule type" value="Genomic_DNA"/>
</dbReference>
<dbReference type="RefSeq" id="WP_072855692.1">
    <property type="nucleotide sequence ID" value="NZ_FQUE01000001.1"/>
</dbReference>
<proteinExistence type="predicted"/>
<dbReference type="OrthoDB" id="7652348at2"/>